<dbReference type="EMBL" id="JBHSDJ010000013">
    <property type="protein sequence ID" value="MFC4246526.1"/>
    <property type="molecule type" value="Genomic_DNA"/>
</dbReference>
<dbReference type="InterPro" id="IPR023753">
    <property type="entry name" value="FAD/NAD-binding_dom"/>
</dbReference>
<accession>A0ABD5NXJ9</accession>
<dbReference type="InterPro" id="IPR036188">
    <property type="entry name" value="FAD/NAD-bd_sf"/>
</dbReference>
<evidence type="ECO:0000259" key="3">
    <source>
        <dbReference type="Pfam" id="PF07992"/>
    </source>
</evidence>
<sequence>MTRVVIVGGGPAGLSAGLFTAKNGLETTVFDTDETWMHKAHLFNYLGIESEDGSQFMEDARDQVDEYGVDRRQDEQVAGVEGDGDGFRVTTDEDEYDADYVVFATGTNRDLAEDLGCETTDEGPIDVDIDMETSVDDAYAVGATARAEKWQAIISAGDGGAAALDILSKEKGERFHDFDVPADAE</sequence>
<dbReference type="GeneID" id="71854693"/>
<evidence type="ECO:0000313" key="4">
    <source>
        <dbReference type="EMBL" id="MFC4246526.1"/>
    </source>
</evidence>
<dbReference type="PRINTS" id="PR00469">
    <property type="entry name" value="PNDRDTASEII"/>
</dbReference>
<keyword evidence="2" id="KW-0560">Oxidoreductase</keyword>
<dbReference type="AlphaFoldDB" id="A0ABD5NXJ9"/>
<dbReference type="SUPFAM" id="SSF51905">
    <property type="entry name" value="FAD/NAD(P)-binding domain"/>
    <property type="match status" value="1"/>
</dbReference>
<dbReference type="PANTHER" id="PTHR48105">
    <property type="entry name" value="THIOREDOXIN REDUCTASE 1-RELATED-RELATED"/>
    <property type="match status" value="1"/>
</dbReference>
<comment type="caution">
    <text evidence="4">The sequence shown here is derived from an EMBL/GenBank/DDBJ whole genome shotgun (WGS) entry which is preliminary data.</text>
</comment>
<dbReference type="InterPro" id="IPR050097">
    <property type="entry name" value="Ferredoxin-NADP_redctase_2"/>
</dbReference>
<evidence type="ECO:0000256" key="1">
    <source>
        <dbReference type="ARBA" id="ARBA00022630"/>
    </source>
</evidence>
<evidence type="ECO:0000256" key="2">
    <source>
        <dbReference type="ARBA" id="ARBA00023002"/>
    </source>
</evidence>
<evidence type="ECO:0000313" key="5">
    <source>
        <dbReference type="Proteomes" id="UP001595821"/>
    </source>
</evidence>
<dbReference type="GO" id="GO:0016491">
    <property type="term" value="F:oxidoreductase activity"/>
    <property type="evidence" value="ECO:0007669"/>
    <property type="project" value="UniProtKB-KW"/>
</dbReference>
<gene>
    <name evidence="4" type="ORF">ACFOZ7_05880</name>
</gene>
<dbReference type="Pfam" id="PF07992">
    <property type="entry name" value="Pyr_redox_2"/>
    <property type="match status" value="2"/>
</dbReference>
<protein>
    <submittedName>
        <fullName evidence="4">FAD-dependent oxidoreductase</fullName>
    </submittedName>
</protein>
<dbReference type="RefSeq" id="WP_246966857.1">
    <property type="nucleotide sequence ID" value="NZ_CP095397.1"/>
</dbReference>
<feature type="domain" description="FAD/NAD(P)-binding" evidence="3">
    <location>
        <begin position="3"/>
        <end position="39"/>
    </location>
</feature>
<dbReference type="Gene3D" id="3.50.50.60">
    <property type="entry name" value="FAD/NAD(P)-binding domain"/>
    <property type="match status" value="1"/>
</dbReference>
<dbReference type="PRINTS" id="PR00368">
    <property type="entry name" value="FADPNR"/>
</dbReference>
<keyword evidence="1" id="KW-0285">Flavoprotein</keyword>
<name>A0ABD5NXJ9_9EURY</name>
<organism evidence="4 5">
    <name type="scientific">Natribaculum luteum</name>
    <dbReference type="NCBI Taxonomy" id="1586232"/>
    <lineage>
        <taxon>Archaea</taxon>
        <taxon>Methanobacteriati</taxon>
        <taxon>Methanobacteriota</taxon>
        <taxon>Stenosarchaea group</taxon>
        <taxon>Halobacteria</taxon>
        <taxon>Halobacteriales</taxon>
        <taxon>Natrialbaceae</taxon>
        <taxon>Natribaculum</taxon>
    </lineage>
</organism>
<reference evidence="4 5" key="1">
    <citation type="journal article" date="2014" name="Int. J. Syst. Evol. Microbiol.">
        <title>Complete genome sequence of Corynebacterium casei LMG S-19264T (=DSM 44701T), isolated from a smear-ripened cheese.</title>
        <authorList>
            <consortium name="US DOE Joint Genome Institute (JGI-PGF)"/>
            <person name="Walter F."/>
            <person name="Albersmeier A."/>
            <person name="Kalinowski J."/>
            <person name="Ruckert C."/>
        </authorList>
    </citation>
    <scope>NUCLEOTIDE SEQUENCE [LARGE SCALE GENOMIC DNA]</scope>
    <source>
        <strain evidence="4 5">IBRC-M 10912</strain>
    </source>
</reference>
<dbReference type="Proteomes" id="UP001595821">
    <property type="component" value="Unassembled WGS sequence"/>
</dbReference>
<proteinExistence type="predicted"/>
<feature type="domain" description="FAD/NAD(P)-binding" evidence="3">
    <location>
        <begin position="56"/>
        <end position="152"/>
    </location>
</feature>